<organism evidence="6 7">
    <name type="scientific">Chiloscyllium punctatum</name>
    <name type="common">Brownbanded bambooshark</name>
    <name type="synonym">Hemiscyllium punctatum</name>
    <dbReference type="NCBI Taxonomy" id="137246"/>
    <lineage>
        <taxon>Eukaryota</taxon>
        <taxon>Metazoa</taxon>
        <taxon>Chordata</taxon>
        <taxon>Craniata</taxon>
        <taxon>Vertebrata</taxon>
        <taxon>Chondrichthyes</taxon>
        <taxon>Elasmobranchii</taxon>
        <taxon>Galeomorphii</taxon>
        <taxon>Galeoidea</taxon>
        <taxon>Orectolobiformes</taxon>
        <taxon>Hemiscylliidae</taxon>
        <taxon>Chiloscyllium</taxon>
    </lineage>
</organism>
<evidence type="ECO:0000313" key="7">
    <source>
        <dbReference type="Proteomes" id="UP000287033"/>
    </source>
</evidence>
<evidence type="ECO:0000256" key="1">
    <source>
        <dbReference type="ARBA" id="ARBA00004123"/>
    </source>
</evidence>
<feature type="non-terminal residue" evidence="6">
    <location>
        <position position="1"/>
    </location>
</feature>
<dbReference type="PANTHER" id="PTHR45685:SF1">
    <property type="entry name" value="HELICASE SRCAP"/>
    <property type="match status" value="1"/>
</dbReference>
<gene>
    <name evidence="6" type="ORF">chiPu_0032248</name>
</gene>
<dbReference type="GO" id="GO:0000812">
    <property type="term" value="C:Swr1 complex"/>
    <property type="evidence" value="ECO:0007669"/>
    <property type="project" value="TreeGrafter"/>
</dbReference>
<dbReference type="GO" id="GO:0006338">
    <property type="term" value="P:chromatin remodeling"/>
    <property type="evidence" value="ECO:0007669"/>
    <property type="project" value="TreeGrafter"/>
</dbReference>
<evidence type="ECO:0000313" key="6">
    <source>
        <dbReference type="EMBL" id="GCC48130.1"/>
    </source>
</evidence>
<reference evidence="6 7" key="1">
    <citation type="journal article" date="2018" name="Nat. Ecol. Evol.">
        <title>Shark genomes provide insights into elasmobranch evolution and the origin of vertebrates.</title>
        <authorList>
            <person name="Hara Y"/>
            <person name="Yamaguchi K"/>
            <person name="Onimaru K"/>
            <person name="Kadota M"/>
            <person name="Koyanagi M"/>
            <person name="Keeley SD"/>
            <person name="Tatsumi K"/>
            <person name="Tanaka K"/>
            <person name="Motone F"/>
            <person name="Kageyama Y"/>
            <person name="Nozu R"/>
            <person name="Adachi N"/>
            <person name="Nishimura O"/>
            <person name="Nakagawa R"/>
            <person name="Tanegashima C"/>
            <person name="Kiyatake I"/>
            <person name="Matsumoto R"/>
            <person name="Murakumo K"/>
            <person name="Nishida K"/>
            <person name="Terakita A"/>
            <person name="Kuratani S"/>
            <person name="Sato K"/>
            <person name="Hyodo S Kuraku.S."/>
        </authorList>
    </citation>
    <scope>NUCLEOTIDE SEQUENCE [LARGE SCALE GENOMIC DNA]</scope>
</reference>
<evidence type="ECO:0000256" key="3">
    <source>
        <dbReference type="ARBA" id="ARBA00022806"/>
    </source>
</evidence>
<dbReference type="GO" id="GO:0004386">
    <property type="term" value="F:helicase activity"/>
    <property type="evidence" value="ECO:0007669"/>
    <property type="project" value="UniProtKB-KW"/>
</dbReference>
<evidence type="ECO:0000256" key="2">
    <source>
        <dbReference type="ARBA" id="ARBA00022741"/>
    </source>
</evidence>
<keyword evidence="7" id="KW-1185">Reference proteome</keyword>
<comment type="subcellular location">
    <subcellularLocation>
        <location evidence="1">Nucleus</location>
    </subcellularLocation>
</comment>
<proteinExistence type="predicted"/>
<evidence type="ECO:0000256" key="4">
    <source>
        <dbReference type="ARBA" id="ARBA00022840"/>
    </source>
</evidence>
<dbReference type="GO" id="GO:0003677">
    <property type="term" value="F:DNA binding"/>
    <property type="evidence" value="ECO:0007669"/>
    <property type="project" value="UniProtKB-KW"/>
</dbReference>
<dbReference type="PANTHER" id="PTHR45685">
    <property type="entry name" value="HELICASE SRCAP-RELATED"/>
    <property type="match status" value="1"/>
</dbReference>
<dbReference type="GO" id="GO:0042393">
    <property type="term" value="F:histone binding"/>
    <property type="evidence" value="ECO:0007669"/>
    <property type="project" value="TreeGrafter"/>
</dbReference>
<feature type="compositionally biased region" description="Low complexity" evidence="5">
    <location>
        <begin position="34"/>
        <end position="45"/>
    </location>
</feature>
<dbReference type="STRING" id="137246.A0A401TZT2"/>
<keyword evidence="2" id="KW-0547">Nucleotide-binding</keyword>
<feature type="non-terminal residue" evidence="6">
    <location>
        <position position="152"/>
    </location>
</feature>
<accession>A0A401TZT2</accession>
<sequence length="152" mass="16862">TVTRLVVSSPSQVEKEDCELPTLRPVIARPVAAPTPAEPVTTSTSLAALRPRRHQAQPVKSPFKLEALEQKRRQHRQERLERIVAVNDRRCAAAPVYGSELLRLCAFVEQARSSGVDSPPEGTGWRGLGYAHCLAAQVSREARQPEAYWRST</sequence>
<keyword evidence="3" id="KW-0347">Helicase</keyword>
<evidence type="ECO:0000256" key="5">
    <source>
        <dbReference type="SAM" id="MobiDB-lite"/>
    </source>
</evidence>
<dbReference type="GO" id="GO:0005524">
    <property type="term" value="F:ATP binding"/>
    <property type="evidence" value="ECO:0007669"/>
    <property type="project" value="UniProtKB-KW"/>
</dbReference>
<dbReference type="EMBL" id="BEZZ01231482">
    <property type="protein sequence ID" value="GCC48130.1"/>
    <property type="molecule type" value="Genomic_DNA"/>
</dbReference>
<feature type="region of interest" description="Disordered" evidence="5">
    <location>
        <begin position="34"/>
        <end position="59"/>
    </location>
</feature>
<keyword evidence="3" id="KW-0378">Hydrolase</keyword>
<comment type="caution">
    <text evidence="6">The sequence shown here is derived from an EMBL/GenBank/DDBJ whole genome shotgun (WGS) entry which is preliminary data.</text>
</comment>
<protein>
    <submittedName>
        <fullName evidence="6">Uncharacterized protein</fullName>
    </submittedName>
</protein>
<dbReference type="InterPro" id="IPR050520">
    <property type="entry name" value="INO80/SWR1_helicase"/>
</dbReference>
<dbReference type="Proteomes" id="UP000287033">
    <property type="component" value="Unassembled WGS sequence"/>
</dbReference>
<keyword evidence="4" id="KW-0067">ATP-binding</keyword>
<dbReference type="AlphaFoldDB" id="A0A401TZT2"/>
<dbReference type="GO" id="GO:0016887">
    <property type="term" value="F:ATP hydrolysis activity"/>
    <property type="evidence" value="ECO:0007669"/>
    <property type="project" value="TreeGrafter"/>
</dbReference>
<name>A0A401TZT2_CHIPU</name>